<name>A0AAC9LIH3_9FLAO</name>
<gene>
    <name evidence="2" type="ORF">BWR22_02670</name>
</gene>
<evidence type="ECO:0000313" key="3">
    <source>
        <dbReference type="Proteomes" id="UP000187506"/>
    </source>
</evidence>
<keyword evidence="1" id="KW-1133">Transmembrane helix</keyword>
<evidence type="ECO:0000313" key="2">
    <source>
        <dbReference type="EMBL" id="APX99255.1"/>
    </source>
</evidence>
<evidence type="ECO:0000256" key="1">
    <source>
        <dbReference type="SAM" id="Phobius"/>
    </source>
</evidence>
<dbReference type="Pfam" id="PF14093">
    <property type="entry name" value="DUF4271"/>
    <property type="match status" value="1"/>
</dbReference>
<feature type="transmembrane region" description="Helical" evidence="1">
    <location>
        <begin position="97"/>
        <end position="120"/>
    </location>
</feature>
<accession>A0AAC9LIH3</accession>
<feature type="transmembrane region" description="Helical" evidence="1">
    <location>
        <begin position="157"/>
        <end position="179"/>
    </location>
</feature>
<dbReference type="Proteomes" id="UP000187506">
    <property type="component" value="Chromosome"/>
</dbReference>
<dbReference type="EMBL" id="CP019352">
    <property type="protein sequence ID" value="APX99255.1"/>
    <property type="molecule type" value="Genomic_DNA"/>
</dbReference>
<feature type="transmembrane region" description="Helical" evidence="1">
    <location>
        <begin position="61"/>
        <end position="85"/>
    </location>
</feature>
<proteinExistence type="predicted"/>
<keyword evidence="1" id="KW-0472">Membrane</keyword>
<sequence length="215" mass="25222">MLREVLSTELYTILLVICLIIVAIAKFLFPKRFYDFLSLLVNFRYLKVYSREQKFFDLFEGLLFINLILGLSIFCLLCFNLNVNIVESNYLLPPKLAFGIGALLLIKILLERLIGSILSIDTIIESYIFQKVSYKNFIGLLLIAINAILIYSWQPTYFNTTLFVIILLIINSYGILLFIKNNLKKIKRNWFYFILYLCALEISPYLVLYKLYTLQ</sequence>
<keyword evidence="3" id="KW-1185">Reference proteome</keyword>
<dbReference type="KEGG" id="lvn:BWR22_02670"/>
<feature type="transmembrane region" description="Helical" evidence="1">
    <location>
        <begin position="191"/>
        <end position="212"/>
    </location>
</feature>
<keyword evidence="1" id="KW-0812">Transmembrane</keyword>
<protein>
    <submittedName>
        <fullName evidence="2">DUF4271 domain-containing protein</fullName>
    </submittedName>
</protein>
<organism evidence="2 3">
    <name type="scientific">Lacinutrix venerupis</name>
    <dbReference type="NCBI Taxonomy" id="1486034"/>
    <lineage>
        <taxon>Bacteria</taxon>
        <taxon>Pseudomonadati</taxon>
        <taxon>Bacteroidota</taxon>
        <taxon>Flavobacteriia</taxon>
        <taxon>Flavobacteriales</taxon>
        <taxon>Flavobacteriaceae</taxon>
        <taxon>Lacinutrix</taxon>
    </lineage>
</organism>
<dbReference type="AlphaFoldDB" id="A0AAC9LIH3"/>
<dbReference type="InterPro" id="IPR025367">
    <property type="entry name" value="DUF4271"/>
</dbReference>
<feature type="transmembrane region" description="Helical" evidence="1">
    <location>
        <begin position="12"/>
        <end position="29"/>
    </location>
</feature>
<dbReference type="RefSeq" id="WP_076731894.1">
    <property type="nucleotide sequence ID" value="NZ_CP019352.1"/>
</dbReference>
<reference evidence="2 3" key="1">
    <citation type="submission" date="2017-01" db="EMBL/GenBank/DDBJ databases">
        <title>Complete genome of Lacinutrix venerupis DOK2-8 isolated from seawater in Dokdo.</title>
        <authorList>
            <person name="Chi W.-J."/>
            <person name="Kim J.H."/>
        </authorList>
    </citation>
    <scope>NUCLEOTIDE SEQUENCE [LARGE SCALE GENOMIC DNA]</scope>
    <source>
        <strain evidence="2 3">DOK2-8</strain>
    </source>
</reference>
<feature type="transmembrane region" description="Helical" evidence="1">
    <location>
        <begin position="132"/>
        <end position="151"/>
    </location>
</feature>